<sequence length="961" mass="106543">MGTEVMHCRRYGSVIIVTSGTRSLCRSLSQKTTPIQEPYFQTRHTIASQHTLSTLGGILFSLDEVPSEFNKDMYIAMRNRIFELEAKSVNYSPFSHSRKRSFERNGLDDYPDRYAYGYDVDTGHYSKRPAHRYLPYGPPDQGPPPTSHRQSTSHPSWYTPEVYSSRPRYPPHHGRPPSDRERDHRHSGGGPYYDQDTGPGSLPGSRPGSPGLNHNNSALTPMRSAHSPPPASELSRQQPHSGQLPYSSHPHHSGPPSQDQRQQQQHLNSERPSGNMSHNGSYPPNSHPRPPPHHPSTHPSHHPQHPHPHGAPHHSPLGLPQHQPPLQGYQQQQLQSIQPNGPTGVGHSQPMGAVTPEQRQSIHQQRHRAQQQAQSAHSRSYHLHKHMRLLDQQRAAQMAAQQQQHQQHAHEQQQQQQKHQQQKQQQGQSFKPIQRQYQPHQQMYPSYNQPIAIKPHPGPTQTQLQQQQQLQKQQTQAQAQAQTTNIRPNPFQQQQQRLTPQQQMMQRYQQQRQLQQKQQQLRQLQYLRNRPVATYPTQKITTTMTPSSALTGGSPGSHSPTPPRVFGPQVDRPIKKSTRPLECSNCMALDSLAWKPKVELQIVTPNGSNLSGESVTAAAGGEVAQGAKILCPACTQYLQTHGKARPVPPFRTNFLKKIHTRFKRELQEVRFQGWQDAQVLEIEDRMVEREFQMVFNGLDESDACQIQSRTSSVAGSPAPAAPTASTSAPTGPASAGSASDKDSAASTSISSAKEAAVAESPSKIPESIVIKVEDDEETVGSLTKSKPESVEVRTFQSEASVGELFGHRWRTEPVVGYTLVHFGGSDRTRMVPMNPTVPFLTVKFDRTTESITFAFRVLVNGLCLLSSGGGPPALHMPEMADDDESEEEEEVVVVSDNDKEDESAPSSSSPTEPVRSKRDAAPKGAAIASITTNNSNNNTATSENSSTSASATAMEVGAAPK</sequence>
<feature type="compositionally biased region" description="Low complexity" evidence="1">
    <location>
        <begin position="394"/>
        <end position="428"/>
    </location>
</feature>
<feature type="compositionally biased region" description="Low complexity" evidence="1">
    <location>
        <begin position="198"/>
        <end position="212"/>
    </location>
</feature>
<feature type="compositionally biased region" description="Low complexity" evidence="1">
    <location>
        <begin position="710"/>
        <end position="755"/>
    </location>
</feature>
<feature type="compositionally biased region" description="Acidic residues" evidence="1">
    <location>
        <begin position="879"/>
        <end position="891"/>
    </location>
</feature>
<proteinExistence type="predicted"/>
<accession>A0A9P5S598</accession>
<feature type="compositionally biased region" description="Low complexity" evidence="1">
    <location>
        <begin position="313"/>
        <end position="342"/>
    </location>
</feature>
<feature type="compositionally biased region" description="Pro residues" evidence="1">
    <location>
        <begin position="136"/>
        <end position="146"/>
    </location>
</feature>
<dbReference type="Proteomes" id="UP000748756">
    <property type="component" value="Unassembled WGS sequence"/>
</dbReference>
<feature type="compositionally biased region" description="Low complexity" evidence="1">
    <location>
        <begin position="254"/>
        <end position="265"/>
    </location>
</feature>
<feature type="compositionally biased region" description="Low complexity" evidence="1">
    <location>
        <begin position="904"/>
        <end position="913"/>
    </location>
</feature>
<feature type="compositionally biased region" description="Basic and acidic residues" evidence="1">
    <location>
        <begin position="176"/>
        <end position="186"/>
    </location>
</feature>
<feature type="region of interest" description="Disordered" evidence="1">
    <location>
        <begin position="768"/>
        <end position="787"/>
    </location>
</feature>
<evidence type="ECO:0000313" key="3">
    <source>
        <dbReference type="Proteomes" id="UP000748756"/>
    </source>
</evidence>
<comment type="caution">
    <text evidence="2">The sequence shown here is derived from an EMBL/GenBank/DDBJ whole genome shotgun (WGS) entry which is preliminary data.</text>
</comment>
<feature type="compositionally biased region" description="Basic residues" evidence="1">
    <location>
        <begin position="290"/>
        <end position="312"/>
    </location>
</feature>
<feature type="region of interest" description="Disordered" evidence="1">
    <location>
        <begin position="129"/>
        <end position="382"/>
    </location>
</feature>
<evidence type="ECO:0000256" key="1">
    <source>
        <dbReference type="SAM" id="MobiDB-lite"/>
    </source>
</evidence>
<feature type="compositionally biased region" description="Low complexity" evidence="1">
    <location>
        <begin position="460"/>
        <end position="484"/>
    </location>
</feature>
<feature type="region of interest" description="Disordered" evidence="1">
    <location>
        <begin position="543"/>
        <end position="576"/>
    </location>
</feature>
<protein>
    <submittedName>
        <fullName evidence="2">Uncharacterized protein</fullName>
    </submittedName>
</protein>
<keyword evidence="3" id="KW-1185">Reference proteome</keyword>
<feature type="compositionally biased region" description="Low complexity" evidence="1">
    <location>
        <begin position="492"/>
        <end position="514"/>
    </location>
</feature>
<feature type="compositionally biased region" description="Polar residues" evidence="1">
    <location>
        <begin position="266"/>
        <end position="280"/>
    </location>
</feature>
<evidence type="ECO:0000313" key="2">
    <source>
        <dbReference type="EMBL" id="KAF9155417.1"/>
    </source>
</evidence>
<feature type="compositionally biased region" description="Low complexity" evidence="1">
    <location>
        <begin position="925"/>
        <end position="953"/>
    </location>
</feature>
<dbReference type="AlphaFoldDB" id="A0A9P5S598"/>
<feature type="region of interest" description="Disordered" evidence="1">
    <location>
        <begin position="394"/>
        <end position="433"/>
    </location>
</feature>
<gene>
    <name evidence="2" type="ORF">BG015_009974</name>
</gene>
<reference evidence="2" key="1">
    <citation type="journal article" date="2020" name="Fungal Divers.">
        <title>Resolving the Mortierellaceae phylogeny through synthesis of multi-gene phylogenetics and phylogenomics.</title>
        <authorList>
            <person name="Vandepol N."/>
            <person name="Liber J."/>
            <person name="Desiro A."/>
            <person name="Na H."/>
            <person name="Kennedy M."/>
            <person name="Barry K."/>
            <person name="Grigoriev I.V."/>
            <person name="Miller A.N."/>
            <person name="O'Donnell K."/>
            <person name="Stajich J.E."/>
            <person name="Bonito G."/>
        </authorList>
    </citation>
    <scope>NUCLEOTIDE SEQUENCE</scope>
    <source>
        <strain evidence="2">NRRL 6426</strain>
    </source>
</reference>
<dbReference type="EMBL" id="JAAAUQ010000068">
    <property type="protein sequence ID" value="KAF9155417.1"/>
    <property type="molecule type" value="Genomic_DNA"/>
</dbReference>
<feature type="region of interest" description="Disordered" evidence="1">
    <location>
        <begin position="707"/>
        <end position="758"/>
    </location>
</feature>
<feature type="region of interest" description="Disordered" evidence="1">
    <location>
        <begin position="448"/>
        <end position="514"/>
    </location>
</feature>
<feature type="region of interest" description="Disordered" evidence="1">
    <location>
        <begin position="873"/>
        <end position="961"/>
    </location>
</feature>
<feature type="compositionally biased region" description="Polar residues" evidence="1">
    <location>
        <begin position="147"/>
        <end position="156"/>
    </location>
</feature>
<organism evidence="2 3">
    <name type="scientific">Linnemannia schmuckeri</name>
    <dbReference type="NCBI Taxonomy" id="64567"/>
    <lineage>
        <taxon>Eukaryota</taxon>
        <taxon>Fungi</taxon>
        <taxon>Fungi incertae sedis</taxon>
        <taxon>Mucoromycota</taxon>
        <taxon>Mortierellomycotina</taxon>
        <taxon>Mortierellomycetes</taxon>
        <taxon>Mortierellales</taxon>
        <taxon>Mortierellaceae</taxon>
        <taxon>Linnemannia</taxon>
    </lineage>
</organism>
<name>A0A9P5S598_9FUNG</name>
<dbReference type="OrthoDB" id="6159439at2759"/>